<evidence type="ECO:0000313" key="2">
    <source>
        <dbReference type="Proteomes" id="UP001595921"/>
    </source>
</evidence>
<dbReference type="PANTHER" id="PTHR21530:SF7">
    <property type="entry name" value="TRAB DOMAIN-CONTAINING PROTEIN"/>
    <property type="match status" value="1"/>
</dbReference>
<reference evidence="1 2" key="1">
    <citation type="journal article" date="2019" name="Int. J. Syst. Evol. Microbiol.">
        <title>The Global Catalogue of Microorganisms (GCM) 10K type strain sequencing project: providing services to taxonomists for standard genome sequencing and annotation.</title>
        <authorList>
            <consortium name="The Broad Institute Genomics Platform"/>
            <consortium name="The Broad Institute Genome Sequencing Center for Infectious Disease"/>
            <person name="Wu L."/>
            <person name="Ma J."/>
        </authorList>
    </citation>
    <scope>NUCLEOTIDE SEQUENCE [LARGE SCALE GENOMIC DNA]</scope>
    <source>
        <strain evidence="1 2">CGMCC 1.12553</strain>
    </source>
</reference>
<dbReference type="EMBL" id="JBHSDS010000008">
    <property type="protein sequence ID" value="MFC4359473.1"/>
    <property type="molecule type" value="Genomic_DNA"/>
</dbReference>
<dbReference type="InterPro" id="IPR002816">
    <property type="entry name" value="TraB/PrgY/GumN_fam"/>
</dbReference>
<gene>
    <name evidence="1" type="ORF">ACFO0N_16135</name>
</gene>
<dbReference type="AlphaFoldDB" id="A0ABD5PFD9"/>
<evidence type="ECO:0000313" key="1">
    <source>
        <dbReference type="EMBL" id="MFC4359473.1"/>
    </source>
</evidence>
<keyword evidence="2" id="KW-1185">Reference proteome</keyword>
<dbReference type="CDD" id="cd14726">
    <property type="entry name" value="TraB_PrgY-like"/>
    <property type="match status" value="1"/>
</dbReference>
<protein>
    <submittedName>
        <fullName evidence="1">TraB domain-containing protein</fullName>
    </submittedName>
</protein>
<dbReference type="Pfam" id="PF01963">
    <property type="entry name" value="TraB_PrgY_gumN"/>
    <property type="match status" value="1"/>
</dbReference>
<dbReference type="Proteomes" id="UP001595921">
    <property type="component" value="Unassembled WGS sequence"/>
</dbReference>
<dbReference type="InterPro" id="IPR046345">
    <property type="entry name" value="TraB_PrgY-like"/>
</dbReference>
<proteinExistence type="predicted"/>
<dbReference type="PANTHER" id="PTHR21530">
    <property type="entry name" value="PHEROMONE SHUTDOWN PROTEIN"/>
    <property type="match status" value="1"/>
</dbReference>
<sequence>MFDRFRGRPGSVRLVGTAHVSPRSRERVVDVIRAEQPDTVAIELDADRFTRLWRDDGSRLRDLLGSDLSPAATLLALVFSVRQRRLAREMGVEPGEADMLPAARTGREVGATVTLVDSSSTDAFDELTARCLSTDAVRSLVRRVGDGETRAEMRAAMEEMEELDRTYDLSSGSVEAQVEALETMPLADLDRLVDATGTLLPTVANVLLTERNRYMAGRLHWLREEGEETVAVVGRAHVPGLQALLDDPDSIPTEHVTEPRSVRFVGG</sequence>
<organism evidence="1 2">
    <name type="scientific">Halobium salinum</name>
    <dbReference type="NCBI Taxonomy" id="1364940"/>
    <lineage>
        <taxon>Archaea</taxon>
        <taxon>Methanobacteriati</taxon>
        <taxon>Methanobacteriota</taxon>
        <taxon>Stenosarchaea group</taxon>
        <taxon>Halobacteria</taxon>
        <taxon>Halobacteriales</taxon>
        <taxon>Haloferacaceae</taxon>
        <taxon>Halobium</taxon>
    </lineage>
</organism>
<name>A0ABD5PFD9_9EURY</name>
<comment type="caution">
    <text evidence="1">The sequence shown here is derived from an EMBL/GenBank/DDBJ whole genome shotgun (WGS) entry which is preliminary data.</text>
</comment>
<accession>A0ABD5PFD9</accession>
<dbReference type="RefSeq" id="WP_267621724.1">
    <property type="nucleotide sequence ID" value="NZ_JAODIW010000006.1"/>
</dbReference>